<dbReference type="Pfam" id="PF00300">
    <property type="entry name" value="His_Phos_1"/>
    <property type="match status" value="1"/>
</dbReference>
<evidence type="ECO:0000256" key="2">
    <source>
        <dbReference type="PIRSR" id="PIRSR613078-1"/>
    </source>
</evidence>
<dbReference type="RefSeq" id="WP_073022729.1">
    <property type="nucleotide sequence ID" value="NZ_FQXU01000022.1"/>
</dbReference>
<dbReference type="SMART" id="SM00855">
    <property type="entry name" value="PGAM"/>
    <property type="match status" value="1"/>
</dbReference>
<dbReference type="Gene3D" id="3.40.50.1240">
    <property type="entry name" value="Phosphoglycerate mutase-like"/>
    <property type="match status" value="1"/>
</dbReference>
<dbReference type="InterPro" id="IPR001345">
    <property type="entry name" value="PG/BPGM_mutase_AS"/>
</dbReference>
<protein>
    <submittedName>
        <fullName evidence="5">Probable phosphoglycerate mutase</fullName>
    </submittedName>
</protein>
<evidence type="ECO:0000313" key="5">
    <source>
        <dbReference type="EMBL" id="SHI84928.1"/>
    </source>
</evidence>
<dbReference type="InterPro" id="IPR013078">
    <property type="entry name" value="His_Pase_superF_clade-1"/>
</dbReference>
<name>A0A1M6EI30_9CLOT</name>
<feature type="binding site" evidence="3">
    <location>
        <position position="104"/>
    </location>
    <ligand>
        <name>substrate</name>
    </ligand>
</feature>
<dbReference type="GO" id="GO:0004331">
    <property type="term" value="F:fructose-2,6-bisphosphate 2-phosphatase activity"/>
    <property type="evidence" value="ECO:0007669"/>
    <property type="project" value="TreeGrafter"/>
</dbReference>
<evidence type="ECO:0000256" key="3">
    <source>
        <dbReference type="PIRSR" id="PIRSR613078-2"/>
    </source>
</evidence>
<evidence type="ECO:0000256" key="4">
    <source>
        <dbReference type="PIRSR" id="PIRSR613078-3"/>
    </source>
</evidence>
<accession>A0A1M6EI30</accession>
<sequence>MIVDNNKVVLYLMRHGQTIINKAKRVQGWCDGVLTKEGEEVVTSTALGLRDIKFKAVYSSDLGRAVKTAKIVIRENKANKDLELVEVPGLREMHFGKYEGEIEKVLFNDIFKKLNIKSFEEALKIPDFGRAFADTCASLDETGQAENYDIMINRVMGALTEITKEASDNGGGNILLVVHGGILRNIFNQLDKSIDVSGIENASISKVEYENGEYKVITTNDMSYKIKGEKIREEEFSN</sequence>
<evidence type="ECO:0000256" key="1">
    <source>
        <dbReference type="ARBA" id="ARBA00022801"/>
    </source>
</evidence>
<feature type="active site" description="Tele-phosphohistidine intermediate" evidence="2">
    <location>
        <position position="15"/>
    </location>
</feature>
<dbReference type="GO" id="GO:0045820">
    <property type="term" value="P:negative regulation of glycolytic process"/>
    <property type="evidence" value="ECO:0007669"/>
    <property type="project" value="TreeGrafter"/>
</dbReference>
<dbReference type="PROSITE" id="PS00175">
    <property type="entry name" value="PG_MUTASE"/>
    <property type="match status" value="1"/>
</dbReference>
<reference evidence="5 6" key="1">
    <citation type="submission" date="2016-11" db="EMBL/GenBank/DDBJ databases">
        <authorList>
            <person name="Jaros S."/>
            <person name="Januszkiewicz K."/>
            <person name="Wedrychowicz H."/>
        </authorList>
    </citation>
    <scope>NUCLEOTIDE SEQUENCE [LARGE SCALE GENOMIC DNA]</scope>
    <source>
        <strain evidence="5 6">DSM 6191</strain>
    </source>
</reference>
<feature type="site" description="Transition state stabilizer" evidence="4">
    <location>
        <position position="179"/>
    </location>
</feature>
<dbReference type="InterPro" id="IPR051695">
    <property type="entry name" value="Phosphoglycerate_Mutase"/>
</dbReference>
<dbReference type="EMBL" id="FQXU01000022">
    <property type="protein sequence ID" value="SHI84928.1"/>
    <property type="molecule type" value="Genomic_DNA"/>
</dbReference>
<dbReference type="SUPFAM" id="SSF53254">
    <property type="entry name" value="Phosphoglycerate mutase-like"/>
    <property type="match status" value="1"/>
</dbReference>
<organism evidence="5 6">
    <name type="scientific">Clostridium intestinale DSM 6191</name>
    <dbReference type="NCBI Taxonomy" id="1121320"/>
    <lineage>
        <taxon>Bacteria</taxon>
        <taxon>Bacillati</taxon>
        <taxon>Bacillota</taxon>
        <taxon>Clostridia</taxon>
        <taxon>Eubacteriales</taxon>
        <taxon>Clostridiaceae</taxon>
        <taxon>Clostridium</taxon>
    </lineage>
</organism>
<feature type="binding site" evidence="3">
    <location>
        <begin position="14"/>
        <end position="21"/>
    </location>
    <ligand>
        <name>substrate</name>
    </ligand>
</feature>
<dbReference type="Proteomes" id="UP000184241">
    <property type="component" value="Unassembled WGS sequence"/>
</dbReference>
<feature type="active site" description="Proton donor/acceptor" evidence="2">
    <location>
        <position position="92"/>
    </location>
</feature>
<keyword evidence="1" id="KW-0378">Hydrolase</keyword>
<evidence type="ECO:0000313" key="6">
    <source>
        <dbReference type="Proteomes" id="UP000184241"/>
    </source>
</evidence>
<gene>
    <name evidence="5" type="ORF">SAMN02745941_04447</name>
</gene>
<dbReference type="InterPro" id="IPR029033">
    <property type="entry name" value="His_PPase_superfam"/>
</dbReference>
<dbReference type="CDD" id="cd07067">
    <property type="entry name" value="HP_PGM_like"/>
    <property type="match status" value="1"/>
</dbReference>
<dbReference type="PANTHER" id="PTHR46517:SF1">
    <property type="entry name" value="FRUCTOSE-2,6-BISPHOSPHATASE TIGAR"/>
    <property type="match status" value="1"/>
</dbReference>
<dbReference type="AlphaFoldDB" id="A0A1M6EI30"/>
<proteinExistence type="predicted"/>
<dbReference type="PANTHER" id="PTHR46517">
    <property type="entry name" value="FRUCTOSE-2,6-BISPHOSPHATASE TIGAR"/>
    <property type="match status" value="1"/>
</dbReference>
<dbReference type="GO" id="GO:0043456">
    <property type="term" value="P:regulation of pentose-phosphate shunt"/>
    <property type="evidence" value="ECO:0007669"/>
    <property type="project" value="TreeGrafter"/>
</dbReference>
<feature type="binding site" evidence="3">
    <location>
        <position position="64"/>
    </location>
    <ligand>
        <name>substrate</name>
    </ligand>
</feature>
<dbReference type="GO" id="GO:0005829">
    <property type="term" value="C:cytosol"/>
    <property type="evidence" value="ECO:0007669"/>
    <property type="project" value="TreeGrafter"/>
</dbReference>